<name>A0AB34D8T1_BACCE</name>
<evidence type="ECO:0000313" key="1">
    <source>
        <dbReference type="EMBL" id="KAB2500388.1"/>
    </source>
</evidence>
<dbReference type="AlphaFoldDB" id="A0AB34D8T1"/>
<dbReference type="EMBL" id="WBPB01000016">
    <property type="protein sequence ID" value="KAB2500388.1"/>
    <property type="molecule type" value="Genomic_DNA"/>
</dbReference>
<evidence type="ECO:0000313" key="2">
    <source>
        <dbReference type="Proteomes" id="UP000477920"/>
    </source>
</evidence>
<comment type="caution">
    <text evidence="1">The sequence shown here is derived from an EMBL/GenBank/DDBJ whole genome shotgun (WGS) entry which is preliminary data.</text>
</comment>
<dbReference type="Proteomes" id="UP000477920">
    <property type="component" value="Unassembled WGS sequence"/>
</dbReference>
<protein>
    <submittedName>
        <fullName evidence="1">Uncharacterized protein</fullName>
    </submittedName>
</protein>
<reference evidence="1 2" key="1">
    <citation type="submission" date="2019-10" db="EMBL/GenBank/DDBJ databases">
        <title>Bacillus from the desert of Cuatro Cinegas, Coahuila.</title>
        <authorList>
            <person name="Olmedo-Alvarez G."/>
            <person name="Saldana S."/>
            <person name="Barcelo D."/>
        </authorList>
    </citation>
    <scope>NUCLEOTIDE SEQUENCE [LARGE SCALE GENOMIC DNA]</scope>
    <source>
        <strain evidence="1 2">CH101a_3T</strain>
    </source>
</reference>
<dbReference type="RefSeq" id="WP_033695551.1">
    <property type="nucleotide sequence ID" value="NZ_ASPZ01000014.1"/>
</dbReference>
<proteinExistence type="predicted"/>
<organism evidence="1 2">
    <name type="scientific">Bacillus cereus</name>
    <dbReference type="NCBI Taxonomy" id="1396"/>
    <lineage>
        <taxon>Bacteria</taxon>
        <taxon>Bacillati</taxon>
        <taxon>Bacillota</taxon>
        <taxon>Bacilli</taxon>
        <taxon>Bacillales</taxon>
        <taxon>Bacillaceae</taxon>
        <taxon>Bacillus</taxon>
        <taxon>Bacillus cereus group</taxon>
    </lineage>
</organism>
<accession>A0AB34D8T1</accession>
<gene>
    <name evidence="1" type="ORF">F8158_08680</name>
</gene>
<sequence>MKTVSKRRIKKEFQALQQLNDSFSDFINEINEKYPLDQEEKKKIESMQLYFKSTKALFLNMEQQC</sequence>